<comment type="function">
    <text evidence="4">Nucleoside triphosphate pyrophosphatase that hydrolyzes dTTP and UTP. May have a dual role in cell division arrest and in preventing the incorporation of modified nucleotides into cellular nucleic acids.</text>
</comment>
<dbReference type="InterPro" id="IPR003697">
    <property type="entry name" value="Maf-like"/>
</dbReference>
<comment type="catalytic activity">
    <reaction evidence="4">
        <text>UTP + H2O = UMP + diphosphate + H(+)</text>
        <dbReference type="Rhea" id="RHEA:29395"/>
        <dbReference type="ChEBI" id="CHEBI:15377"/>
        <dbReference type="ChEBI" id="CHEBI:15378"/>
        <dbReference type="ChEBI" id="CHEBI:33019"/>
        <dbReference type="ChEBI" id="CHEBI:46398"/>
        <dbReference type="ChEBI" id="CHEBI:57865"/>
        <dbReference type="EC" id="3.6.1.9"/>
    </reaction>
</comment>
<dbReference type="EC" id="3.6.1.9" evidence="4"/>
<dbReference type="SUPFAM" id="SSF52972">
    <property type="entry name" value="ITPase-like"/>
    <property type="match status" value="1"/>
</dbReference>
<dbReference type="GO" id="GO:0009117">
    <property type="term" value="P:nucleotide metabolic process"/>
    <property type="evidence" value="ECO:0007669"/>
    <property type="project" value="UniProtKB-KW"/>
</dbReference>
<feature type="site" description="Important for substrate specificity" evidence="4">
    <location>
        <position position="162"/>
    </location>
</feature>
<evidence type="ECO:0000256" key="1">
    <source>
        <dbReference type="ARBA" id="ARBA00001968"/>
    </source>
</evidence>
<dbReference type="GO" id="GO:0005737">
    <property type="term" value="C:cytoplasm"/>
    <property type="evidence" value="ECO:0007669"/>
    <property type="project" value="UniProtKB-SubCell"/>
</dbReference>
<dbReference type="InterPro" id="IPR029001">
    <property type="entry name" value="ITPase-like_fam"/>
</dbReference>
<evidence type="ECO:0000313" key="6">
    <source>
        <dbReference type="Proteomes" id="UP000535937"/>
    </source>
</evidence>
<feature type="site" description="Important for substrate specificity" evidence="4">
    <location>
        <position position="80"/>
    </location>
</feature>
<dbReference type="Gene3D" id="3.90.950.10">
    <property type="match status" value="1"/>
</dbReference>
<comment type="caution">
    <text evidence="5">The sequence shown here is derived from an EMBL/GenBank/DDBJ whole genome shotgun (WGS) entry which is preliminary data.</text>
</comment>
<evidence type="ECO:0000256" key="3">
    <source>
        <dbReference type="ARBA" id="ARBA00023080"/>
    </source>
</evidence>
<reference evidence="5 6" key="1">
    <citation type="submission" date="2020-08" db="EMBL/GenBank/DDBJ databases">
        <title>Genomic Encyclopedia of Type Strains, Phase III (KMG-III): the genomes of soil and plant-associated and newly described type strains.</title>
        <authorList>
            <person name="Whitman W."/>
        </authorList>
    </citation>
    <scope>NUCLEOTIDE SEQUENCE [LARGE SCALE GENOMIC DNA]</scope>
    <source>
        <strain evidence="5 6">CECT 8799</strain>
    </source>
</reference>
<dbReference type="Pfam" id="PF02545">
    <property type="entry name" value="Maf"/>
    <property type="match status" value="1"/>
</dbReference>
<protein>
    <recommendedName>
        <fullName evidence="4">dTTP/UTP pyrophosphatase</fullName>
        <shortName evidence="4">dTTPase/UTPase</shortName>
        <ecNumber evidence="4">3.6.1.9</ecNumber>
    </recommendedName>
    <alternativeName>
        <fullName evidence="4">Nucleoside triphosphate pyrophosphatase</fullName>
    </alternativeName>
    <alternativeName>
        <fullName evidence="4">Nucleotide pyrophosphatase</fullName>
        <shortName evidence="4">Nucleotide PPase</shortName>
    </alternativeName>
</protein>
<dbReference type="PIRSF" id="PIRSF006305">
    <property type="entry name" value="Maf"/>
    <property type="match status" value="1"/>
</dbReference>
<comment type="catalytic activity">
    <reaction evidence="4">
        <text>dTTP + H2O = dTMP + diphosphate + H(+)</text>
        <dbReference type="Rhea" id="RHEA:28534"/>
        <dbReference type="ChEBI" id="CHEBI:15377"/>
        <dbReference type="ChEBI" id="CHEBI:15378"/>
        <dbReference type="ChEBI" id="CHEBI:33019"/>
        <dbReference type="ChEBI" id="CHEBI:37568"/>
        <dbReference type="ChEBI" id="CHEBI:63528"/>
        <dbReference type="EC" id="3.6.1.9"/>
    </reaction>
</comment>
<evidence type="ECO:0000313" key="5">
    <source>
        <dbReference type="EMBL" id="MBB3059352.1"/>
    </source>
</evidence>
<keyword evidence="4" id="KW-0963">Cytoplasm</keyword>
<comment type="cofactor">
    <cofactor evidence="1 4">
        <name>a divalent metal cation</name>
        <dbReference type="ChEBI" id="CHEBI:60240"/>
    </cofactor>
</comment>
<dbReference type="GO" id="GO:0047429">
    <property type="term" value="F:nucleoside triphosphate diphosphatase activity"/>
    <property type="evidence" value="ECO:0007669"/>
    <property type="project" value="UniProtKB-EC"/>
</dbReference>
<comment type="caution">
    <text evidence="4">Lacks conserved residue(s) required for the propagation of feature annotation.</text>
</comment>
<dbReference type="CDD" id="cd00555">
    <property type="entry name" value="Maf"/>
    <property type="match status" value="1"/>
</dbReference>
<feature type="active site" description="Proton acceptor" evidence="4">
    <location>
        <position position="79"/>
    </location>
</feature>
<dbReference type="NCBIfam" id="TIGR00172">
    <property type="entry name" value="maf"/>
    <property type="match status" value="1"/>
</dbReference>
<dbReference type="AlphaFoldDB" id="A0A7W4Z7C2"/>
<dbReference type="Proteomes" id="UP000535937">
    <property type="component" value="Unassembled WGS sequence"/>
</dbReference>
<keyword evidence="6" id="KW-1185">Reference proteome</keyword>
<comment type="similarity">
    <text evidence="4">Belongs to the Maf family. YhdE subfamily.</text>
</comment>
<dbReference type="EMBL" id="JACHWZ010000001">
    <property type="protein sequence ID" value="MBB3059352.1"/>
    <property type="molecule type" value="Genomic_DNA"/>
</dbReference>
<comment type="subcellular location">
    <subcellularLocation>
        <location evidence="4">Cytoplasm</location>
    </subcellularLocation>
</comment>
<keyword evidence="2 4" id="KW-0378">Hydrolase</keyword>
<dbReference type="RefSeq" id="WP_183455672.1">
    <property type="nucleotide sequence ID" value="NZ_JACHWZ010000001.1"/>
</dbReference>
<gene>
    <name evidence="5" type="ORF">FHS09_000153</name>
</gene>
<evidence type="ECO:0000256" key="2">
    <source>
        <dbReference type="ARBA" id="ARBA00022801"/>
    </source>
</evidence>
<sequence>MRNSPADSRLLLASSSPRRAQLLAQIAVPFTRVAPSVVEIRAEGETPQDYVQRLAREKAAAGLEAAGAPDASLWALGADTLVLAGDRVLEKPRDFADFESTMLALSGVEHSVLTAVCLRGSERQFSRLVETRVRFRHLNHEQIRAYWDTGEPLDKAGGYGIQGLGAALVESISGSYSNVVGLPLEALVPMLEKAAIPYWCEETALSGGRQP</sequence>
<dbReference type="PANTHER" id="PTHR43213">
    <property type="entry name" value="BIFUNCTIONAL DTTP/UTP PYROPHOSPHATASE/METHYLTRANSFERASE PROTEIN-RELATED"/>
    <property type="match status" value="1"/>
</dbReference>
<accession>A0A7W4Z7C2</accession>
<keyword evidence="3 4" id="KW-0546">Nucleotide metabolism</keyword>
<evidence type="ECO:0000256" key="4">
    <source>
        <dbReference type="HAMAP-Rule" id="MF_00528"/>
    </source>
</evidence>
<proteinExistence type="inferred from homology"/>
<dbReference type="PANTHER" id="PTHR43213:SF5">
    <property type="entry name" value="BIFUNCTIONAL DTTP_UTP PYROPHOSPHATASE_METHYLTRANSFERASE PROTEIN-RELATED"/>
    <property type="match status" value="1"/>
</dbReference>
<dbReference type="HAMAP" id="MF_00528">
    <property type="entry name" value="Maf"/>
    <property type="match status" value="1"/>
</dbReference>
<organism evidence="5 6">
    <name type="scientific">Microbulbifer rhizosphaerae</name>
    <dbReference type="NCBI Taxonomy" id="1562603"/>
    <lineage>
        <taxon>Bacteria</taxon>
        <taxon>Pseudomonadati</taxon>
        <taxon>Pseudomonadota</taxon>
        <taxon>Gammaproteobacteria</taxon>
        <taxon>Cellvibrionales</taxon>
        <taxon>Microbulbiferaceae</taxon>
        <taxon>Microbulbifer</taxon>
    </lineage>
</organism>
<name>A0A7W4Z7C2_9GAMM</name>
<feature type="site" description="Important for substrate specificity" evidence="4">
    <location>
        <position position="18"/>
    </location>
</feature>